<reference evidence="1 2" key="1">
    <citation type="submission" date="2024-01" db="EMBL/GenBank/DDBJ databases">
        <authorList>
            <person name="Waweru B."/>
        </authorList>
    </citation>
    <scope>NUCLEOTIDE SEQUENCE [LARGE SCALE GENOMIC DNA]</scope>
</reference>
<gene>
    <name evidence="1" type="ORF">DCAF_LOCUS17684</name>
</gene>
<feature type="non-terminal residue" evidence="1">
    <location>
        <position position="115"/>
    </location>
</feature>
<proteinExistence type="predicted"/>
<evidence type="ECO:0000313" key="2">
    <source>
        <dbReference type="Proteomes" id="UP001314170"/>
    </source>
</evidence>
<dbReference type="EMBL" id="CAWUPB010001161">
    <property type="protein sequence ID" value="CAK7344225.1"/>
    <property type="molecule type" value="Genomic_DNA"/>
</dbReference>
<name>A0AAV1S0U4_9ROSI</name>
<comment type="caution">
    <text evidence="1">The sequence shown here is derived from an EMBL/GenBank/DDBJ whole genome shotgun (WGS) entry which is preliminary data.</text>
</comment>
<protein>
    <submittedName>
        <fullName evidence="1">Uncharacterized protein</fullName>
    </submittedName>
</protein>
<dbReference type="Proteomes" id="UP001314170">
    <property type="component" value="Unassembled WGS sequence"/>
</dbReference>
<accession>A0AAV1S0U4</accession>
<evidence type="ECO:0000313" key="1">
    <source>
        <dbReference type="EMBL" id="CAK7344225.1"/>
    </source>
</evidence>
<keyword evidence="2" id="KW-1185">Reference proteome</keyword>
<organism evidence="1 2">
    <name type="scientific">Dovyalis caffra</name>
    <dbReference type="NCBI Taxonomy" id="77055"/>
    <lineage>
        <taxon>Eukaryota</taxon>
        <taxon>Viridiplantae</taxon>
        <taxon>Streptophyta</taxon>
        <taxon>Embryophyta</taxon>
        <taxon>Tracheophyta</taxon>
        <taxon>Spermatophyta</taxon>
        <taxon>Magnoliopsida</taxon>
        <taxon>eudicotyledons</taxon>
        <taxon>Gunneridae</taxon>
        <taxon>Pentapetalae</taxon>
        <taxon>rosids</taxon>
        <taxon>fabids</taxon>
        <taxon>Malpighiales</taxon>
        <taxon>Salicaceae</taxon>
        <taxon>Flacourtieae</taxon>
        <taxon>Dovyalis</taxon>
    </lineage>
</organism>
<sequence length="115" mass="13063">MLILANTNRQGVNGMLGTPKDSKWLHGSSSTTLSQYVLNSNTVDHATKLINNQENVRGYMLYKLFSRICPFKFHNELTKNYSDFDAIKVKALCSRTWDPGTLTPSISQERKCYKA</sequence>
<dbReference type="AlphaFoldDB" id="A0AAV1S0U4"/>